<organism evidence="10">
    <name type="scientific">Noctiluca scintillans</name>
    <name type="common">Sea sparkle</name>
    <name type="synonym">Red tide dinoflagellate</name>
    <dbReference type="NCBI Taxonomy" id="2966"/>
    <lineage>
        <taxon>Eukaryota</taxon>
        <taxon>Sar</taxon>
        <taxon>Alveolata</taxon>
        <taxon>Dinophyceae</taxon>
        <taxon>Noctilucales</taxon>
        <taxon>Noctilucaceae</taxon>
        <taxon>Noctiluca</taxon>
    </lineage>
</organism>
<dbReference type="InterPro" id="IPR034164">
    <property type="entry name" value="Pepsin-like_dom"/>
</dbReference>
<dbReference type="GO" id="GO:0006508">
    <property type="term" value="P:proteolysis"/>
    <property type="evidence" value="ECO:0007669"/>
    <property type="project" value="UniProtKB-KW"/>
</dbReference>
<dbReference type="PROSITE" id="PS51767">
    <property type="entry name" value="PEPTIDASE_A1"/>
    <property type="match status" value="1"/>
</dbReference>
<feature type="domain" description="Peptidase A1" evidence="9">
    <location>
        <begin position="48"/>
        <end position="434"/>
    </location>
</feature>
<dbReference type="PANTHER" id="PTHR47966:SF51">
    <property type="entry name" value="BETA-SITE APP-CLEAVING ENZYME, ISOFORM A-RELATED"/>
    <property type="match status" value="1"/>
</dbReference>
<keyword evidence="2 6" id="KW-0645">Protease</keyword>
<gene>
    <name evidence="10" type="ORF">NSCI0253_LOCUS13408</name>
</gene>
<evidence type="ECO:0000259" key="9">
    <source>
        <dbReference type="PROSITE" id="PS51767"/>
    </source>
</evidence>
<keyword evidence="3 6" id="KW-0064">Aspartyl protease</keyword>
<dbReference type="PRINTS" id="PR00792">
    <property type="entry name" value="PEPSIN"/>
</dbReference>
<reference evidence="10" key="1">
    <citation type="submission" date="2021-01" db="EMBL/GenBank/DDBJ databases">
        <authorList>
            <person name="Corre E."/>
            <person name="Pelletier E."/>
            <person name="Niang G."/>
            <person name="Scheremetjew M."/>
            <person name="Finn R."/>
            <person name="Kale V."/>
            <person name="Holt S."/>
            <person name="Cochrane G."/>
            <person name="Meng A."/>
            <person name="Brown T."/>
            <person name="Cohen L."/>
        </authorList>
    </citation>
    <scope>NUCLEOTIDE SEQUENCE</scope>
</reference>
<name>A0A7S1A160_NOCSC</name>
<evidence type="ECO:0000256" key="2">
    <source>
        <dbReference type="ARBA" id="ARBA00022670"/>
    </source>
</evidence>
<dbReference type="CDD" id="cd05471">
    <property type="entry name" value="pepsin_like"/>
    <property type="match status" value="1"/>
</dbReference>
<evidence type="ECO:0000256" key="8">
    <source>
        <dbReference type="SAM" id="SignalP"/>
    </source>
</evidence>
<evidence type="ECO:0000256" key="6">
    <source>
        <dbReference type="RuleBase" id="RU000454"/>
    </source>
</evidence>
<dbReference type="Gene3D" id="2.40.70.10">
    <property type="entry name" value="Acid Proteases"/>
    <property type="match status" value="2"/>
</dbReference>
<keyword evidence="4 6" id="KW-0378">Hydrolase</keyword>
<dbReference type="AlphaFoldDB" id="A0A7S1A160"/>
<dbReference type="EMBL" id="HBFQ01019138">
    <property type="protein sequence ID" value="CAD8839060.1"/>
    <property type="molecule type" value="Transcribed_RNA"/>
</dbReference>
<evidence type="ECO:0000256" key="3">
    <source>
        <dbReference type="ARBA" id="ARBA00022750"/>
    </source>
</evidence>
<accession>A0A7S1A160</accession>
<evidence type="ECO:0000256" key="5">
    <source>
        <dbReference type="PIRSR" id="PIRSR601461-1"/>
    </source>
</evidence>
<evidence type="ECO:0000313" key="10">
    <source>
        <dbReference type="EMBL" id="CAD8839060.1"/>
    </source>
</evidence>
<keyword evidence="8" id="KW-0732">Signal</keyword>
<dbReference type="GO" id="GO:0004190">
    <property type="term" value="F:aspartic-type endopeptidase activity"/>
    <property type="evidence" value="ECO:0007669"/>
    <property type="project" value="UniProtKB-KW"/>
</dbReference>
<dbReference type="Pfam" id="PF00026">
    <property type="entry name" value="Asp"/>
    <property type="match status" value="1"/>
</dbReference>
<dbReference type="InterPro" id="IPR021109">
    <property type="entry name" value="Peptidase_aspartic_dom_sf"/>
</dbReference>
<dbReference type="SUPFAM" id="SSF50630">
    <property type="entry name" value="Acid proteases"/>
    <property type="match status" value="1"/>
</dbReference>
<dbReference type="InterPro" id="IPR033121">
    <property type="entry name" value="PEPTIDASE_A1"/>
</dbReference>
<feature type="region of interest" description="Disordered" evidence="7">
    <location>
        <begin position="455"/>
        <end position="482"/>
    </location>
</feature>
<dbReference type="InterPro" id="IPR001969">
    <property type="entry name" value="Aspartic_peptidase_AS"/>
</dbReference>
<dbReference type="PANTHER" id="PTHR47966">
    <property type="entry name" value="BETA-SITE APP-CLEAVING ENZYME, ISOFORM A-RELATED"/>
    <property type="match status" value="1"/>
</dbReference>
<feature type="active site" evidence="5">
    <location>
        <position position="265"/>
    </location>
</feature>
<feature type="active site" evidence="5">
    <location>
        <position position="66"/>
    </location>
</feature>
<proteinExistence type="inferred from homology"/>
<protein>
    <recommendedName>
        <fullName evidence="9">Peptidase A1 domain-containing protein</fullName>
    </recommendedName>
</protein>
<sequence length="482" mass="51093">MSAYRVLLCAVLRAAAVLTRTEFSIDAAGTLRGATSVCAPLQNHGTHSTVQIEVGTPGQKFDVVADTGSDAVIVLSCLCQAAGNCAEDSKCFVGTDRSSTFSMMEADKVPMLQLSFGSGQIEAAVVTDIVAVGDIKTTMKQDLLLMVDKALDFNGPFEGILGLGLPTSKNSLMRRETTSSKKTMEILGFLETAGVKFFSLCFNEGADGFLRLGVPTAPVSLGSVGKIHWALNFEGVQIGNASVDDVGICRPSSANPGSACAAIPDSGTTAVMAPEAHITKLLATLCEQWPRCATLAAAGAETSGLDPKPTEEELHLWAFMRLLSACSEWLSEGSLDEMPTLSFHVAGSEGTKQILNLPPSSYIFRTSADQYPETQRTLGLAATSVHANASEMCAPAFGVMDFSMSAGPIWIFGTGFFYEYQVGYDMSSTPPSIAFSEEPCACDQASASFMTEKANVRTRRSAMPRQISGRPRVPSFNTNSPL</sequence>
<comment type="similarity">
    <text evidence="1 6">Belongs to the peptidase A1 family.</text>
</comment>
<dbReference type="InterPro" id="IPR001461">
    <property type="entry name" value="Aspartic_peptidase_A1"/>
</dbReference>
<feature type="chain" id="PRO_5031494207" description="Peptidase A1 domain-containing protein" evidence="8">
    <location>
        <begin position="17"/>
        <end position="482"/>
    </location>
</feature>
<feature type="signal peptide" evidence="8">
    <location>
        <begin position="1"/>
        <end position="16"/>
    </location>
</feature>
<evidence type="ECO:0000256" key="1">
    <source>
        <dbReference type="ARBA" id="ARBA00007447"/>
    </source>
</evidence>
<evidence type="ECO:0000256" key="4">
    <source>
        <dbReference type="ARBA" id="ARBA00022801"/>
    </source>
</evidence>
<dbReference type="PROSITE" id="PS00141">
    <property type="entry name" value="ASP_PROTEASE"/>
    <property type="match status" value="1"/>
</dbReference>
<evidence type="ECO:0000256" key="7">
    <source>
        <dbReference type="SAM" id="MobiDB-lite"/>
    </source>
</evidence>